<accession>A0A1S3Y8V6</accession>
<dbReference type="Pfam" id="PF07727">
    <property type="entry name" value="RVT_2"/>
    <property type="match status" value="1"/>
</dbReference>
<proteinExistence type="predicted"/>
<dbReference type="PaxDb" id="4097-A0A1S3Y8V6"/>
<dbReference type="KEGG" id="nta:107773858"/>
<dbReference type="InterPro" id="IPR043502">
    <property type="entry name" value="DNA/RNA_pol_sf"/>
</dbReference>
<dbReference type="OrthoDB" id="1303689at2759"/>
<name>A0A1S3Y8V6_TOBAC</name>
<feature type="domain" description="Reverse transcriptase Ty1/copia-type" evidence="1">
    <location>
        <begin position="17"/>
        <end position="102"/>
    </location>
</feature>
<dbReference type="STRING" id="4097.A0A1S3Y8V6"/>
<protein>
    <submittedName>
        <fullName evidence="2">Uncharacterized mitochondrial protein AtMg00810-like</fullName>
    </submittedName>
</protein>
<evidence type="ECO:0000259" key="1">
    <source>
        <dbReference type="Pfam" id="PF07727"/>
    </source>
</evidence>
<sequence>MVTMRSVVALAAASYWKGENLVIVLVYVDDLLVTGNNLNLIEKARKDLRSRVKMKDLGELKYFLGIEFSRSEKGIHMCQRKYALELLSETGLSGGKPTLTPREFNHKLTSIEFDKVFNKENLSDDRLLEDISGYQRIVGILLYLTMTRPDIAFVVQ</sequence>
<organism evidence="2">
    <name type="scientific">Nicotiana tabacum</name>
    <name type="common">Common tobacco</name>
    <dbReference type="NCBI Taxonomy" id="4097"/>
    <lineage>
        <taxon>Eukaryota</taxon>
        <taxon>Viridiplantae</taxon>
        <taxon>Streptophyta</taxon>
        <taxon>Embryophyta</taxon>
        <taxon>Tracheophyta</taxon>
        <taxon>Spermatophyta</taxon>
        <taxon>Magnoliopsida</taxon>
        <taxon>eudicotyledons</taxon>
        <taxon>Gunneridae</taxon>
        <taxon>Pentapetalae</taxon>
        <taxon>asterids</taxon>
        <taxon>lamiids</taxon>
        <taxon>Solanales</taxon>
        <taxon>Solanaceae</taxon>
        <taxon>Nicotianoideae</taxon>
        <taxon>Nicotianeae</taxon>
        <taxon>Nicotiana</taxon>
    </lineage>
</organism>
<dbReference type="SUPFAM" id="SSF56672">
    <property type="entry name" value="DNA/RNA polymerases"/>
    <property type="match status" value="1"/>
</dbReference>
<gene>
    <name evidence="2" type="primary">LOC107773858</name>
</gene>
<dbReference type="AlphaFoldDB" id="A0A1S3Y8V6"/>
<dbReference type="RefSeq" id="XP_016448771.1">
    <property type="nucleotide sequence ID" value="XM_016593285.1"/>
</dbReference>
<reference evidence="2" key="1">
    <citation type="submission" date="2025-08" db="UniProtKB">
        <authorList>
            <consortium name="RefSeq"/>
        </authorList>
    </citation>
    <scope>IDENTIFICATION</scope>
</reference>
<dbReference type="InterPro" id="IPR013103">
    <property type="entry name" value="RVT_2"/>
</dbReference>
<evidence type="ECO:0000313" key="2">
    <source>
        <dbReference type="RefSeq" id="XP_016448771.1"/>
    </source>
</evidence>
<feature type="non-terminal residue" evidence="2">
    <location>
        <position position="156"/>
    </location>
</feature>